<keyword evidence="2" id="KW-1185">Reference proteome</keyword>
<organism evidence="1 2">
    <name type="scientific">Zobellella denitrificans</name>
    <dbReference type="NCBI Taxonomy" id="347534"/>
    <lineage>
        <taxon>Bacteria</taxon>
        <taxon>Pseudomonadati</taxon>
        <taxon>Pseudomonadota</taxon>
        <taxon>Gammaproteobacteria</taxon>
        <taxon>Aeromonadales</taxon>
        <taxon>Aeromonadaceae</taxon>
        <taxon>Zobellella</taxon>
    </lineage>
</organism>
<dbReference type="EMBL" id="CP012621">
    <property type="protein sequence ID" value="ATG72891.1"/>
    <property type="molecule type" value="Genomic_DNA"/>
</dbReference>
<proteinExistence type="predicted"/>
<dbReference type="RefSeq" id="WP_096778468.1">
    <property type="nucleotide sequence ID" value="NZ_CP012621.1"/>
</dbReference>
<protein>
    <submittedName>
        <fullName evidence="1">Uncharacterized protein</fullName>
    </submittedName>
</protein>
<name>A0A291HLB5_9GAMM</name>
<reference evidence="2" key="1">
    <citation type="submission" date="2015-09" db="EMBL/GenBank/DDBJ databases">
        <authorList>
            <person name="Shao Z."/>
            <person name="Wang L."/>
        </authorList>
    </citation>
    <scope>NUCLEOTIDE SEQUENCE [LARGE SCALE GENOMIC DNA]</scope>
    <source>
        <strain evidence="2">F13-1</strain>
    </source>
</reference>
<dbReference type="KEGG" id="zdf:AN401_02645"/>
<evidence type="ECO:0000313" key="1">
    <source>
        <dbReference type="EMBL" id="ATG72891.1"/>
    </source>
</evidence>
<dbReference type="Proteomes" id="UP000217763">
    <property type="component" value="Chromosome"/>
</dbReference>
<accession>A0A291HLB5</accession>
<evidence type="ECO:0000313" key="2">
    <source>
        <dbReference type="Proteomes" id="UP000217763"/>
    </source>
</evidence>
<sequence length="95" mass="11365">MSDILNPRAHLRRHWHQAKADFWRHWRWCFELAPTDLWGRNRALRRVRVRLILDLGTIRSLYWQALGQGFLSIAKAIGNWWAKTADLHQLGRVVL</sequence>
<gene>
    <name evidence="1" type="ORF">AN401_02645</name>
</gene>
<dbReference type="AlphaFoldDB" id="A0A291HLB5"/>